<keyword evidence="4" id="KW-1185">Reference proteome</keyword>
<dbReference type="Gene3D" id="3.30.530.20">
    <property type="match status" value="1"/>
</dbReference>
<dbReference type="EMBL" id="FZPA01000015">
    <property type="protein sequence ID" value="SNT18714.1"/>
    <property type="molecule type" value="Genomic_DNA"/>
</dbReference>
<dbReference type="InterPro" id="IPR023393">
    <property type="entry name" value="START-like_dom_sf"/>
</dbReference>
<protein>
    <submittedName>
        <fullName evidence="3">Uncharacterized conserved protein YndB, AHSA1/START domain</fullName>
    </submittedName>
</protein>
<reference evidence="3 4" key="1">
    <citation type="submission" date="2017-06" db="EMBL/GenBank/DDBJ databases">
        <authorList>
            <person name="Kim H.J."/>
            <person name="Triplett B.A."/>
        </authorList>
    </citation>
    <scope>NUCLEOTIDE SEQUENCE [LARGE SCALE GENOMIC DNA]</scope>
    <source>
        <strain evidence="3 4">DS15</strain>
    </source>
</reference>
<sequence>MTEAAAATRTIVVEREFAHPPEKVWRALTRPELVAEWLMAGDVAPTLGHRFAFGADWGHVDCEVVEVEPERTLAYSWDGMGLESTVTWTLTPTAAGTHLRMEQTGFQPDQKLAYHGAKAGWPRFLGALDDLLARID</sequence>
<evidence type="ECO:0000313" key="4">
    <source>
        <dbReference type="Proteomes" id="UP000198339"/>
    </source>
</evidence>
<comment type="similarity">
    <text evidence="1">Belongs to the AHA1 family.</text>
</comment>
<gene>
    <name evidence="3" type="ORF">SAMN06295955_1155</name>
</gene>
<evidence type="ECO:0000259" key="2">
    <source>
        <dbReference type="Pfam" id="PF08327"/>
    </source>
</evidence>
<dbReference type="InterPro" id="IPR013538">
    <property type="entry name" value="ASHA1/2-like_C"/>
</dbReference>
<dbReference type="Proteomes" id="UP000198339">
    <property type="component" value="Unassembled WGS sequence"/>
</dbReference>
<dbReference type="OrthoDB" id="9803476at2"/>
<feature type="domain" description="Activator of Hsp90 ATPase homologue 1/2-like C-terminal" evidence="2">
    <location>
        <begin position="19"/>
        <end position="132"/>
    </location>
</feature>
<proteinExistence type="inferred from homology"/>
<name>A0A239KNF7_9SPHN</name>
<dbReference type="Pfam" id="PF08327">
    <property type="entry name" value="AHSA1"/>
    <property type="match status" value="1"/>
</dbReference>
<dbReference type="CDD" id="cd07814">
    <property type="entry name" value="SRPBCC_CalC_Aha1-like"/>
    <property type="match status" value="1"/>
</dbReference>
<evidence type="ECO:0000313" key="3">
    <source>
        <dbReference type="EMBL" id="SNT18714.1"/>
    </source>
</evidence>
<organism evidence="3 4">
    <name type="scientific">Sphingopyxis indica</name>
    <dbReference type="NCBI Taxonomy" id="436663"/>
    <lineage>
        <taxon>Bacteria</taxon>
        <taxon>Pseudomonadati</taxon>
        <taxon>Pseudomonadota</taxon>
        <taxon>Alphaproteobacteria</taxon>
        <taxon>Sphingomonadales</taxon>
        <taxon>Sphingomonadaceae</taxon>
        <taxon>Sphingopyxis</taxon>
    </lineage>
</organism>
<evidence type="ECO:0000256" key="1">
    <source>
        <dbReference type="ARBA" id="ARBA00006817"/>
    </source>
</evidence>
<accession>A0A239KNF7</accession>
<dbReference type="AlphaFoldDB" id="A0A239KNF7"/>
<dbReference type="SUPFAM" id="SSF55961">
    <property type="entry name" value="Bet v1-like"/>
    <property type="match status" value="1"/>
</dbReference>
<dbReference type="RefSeq" id="WP_089217024.1">
    <property type="nucleotide sequence ID" value="NZ_FZPA01000015.1"/>
</dbReference>